<dbReference type="STRING" id="1121416.SAMN02745220_03395"/>
<organism evidence="2 3">
    <name type="scientific">Desulfopila aestuarii DSM 18488</name>
    <dbReference type="NCBI Taxonomy" id="1121416"/>
    <lineage>
        <taxon>Bacteria</taxon>
        <taxon>Pseudomonadati</taxon>
        <taxon>Thermodesulfobacteriota</taxon>
        <taxon>Desulfobulbia</taxon>
        <taxon>Desulfobulbales</taxon>
        <taxon>Desulfocapsaceae</taxon>
        <taxon>Desulfopila</taxon>
    </lineage>
</organism>
<keyword evidence="1" id="KW-0732">Signal</keyword>
<evidence type="ECO:0000256" key="1">
    <source>
        <dbReference type="SAM" id="SignalP"/>
    </source>
</evidence>
<evidence type="ECO:0000313" key="3">
    <source>
        <dbReference type="Proteomes" id="UP000184603"/>
    </source>
</evidence>
<dbReference type="OrthoDB" id="179504at2"/>
<protein>
    <recommendedName>
        <fullName evidence="4">LPP20 lipoprotein</fullName>
    </recommendedName>
</protein>
<reference evidence="2 3" key="1">
    <citation type="submission" date="2016-12" db="EMBL/GenBank/DDBJ databases">
        <authorList>
            <person name="Song W.-J."/>
            <person name="Kurnit D.M."/>
        </authorList>
    </citation>
    <scope>NUCLEOTIDE SEQUENCE [LARGE SCALE GENOMIC DNA]</scope>
    <source>
        <strain evidence="2 3">DSM 18488</strain>
    </source>
</reference>
<keyword evidence="3" id="KW-1185">Reference proteome</keyword>
<gene>
    <name evidence="2" type="ORF">SAMN02745220_03395</name>
</gene>
<dbReference type="Proteomes" id="UP000184603">
    <property type="component" value="Unassembled WGS sequence"/>
</dbReference>
<feature type="chain" id="PRO_5012093833" description="LPP20 lipoprotein" evidence="1">
    <location>
        <begin position="30"/>
        <end position="415"/>
    </location>
</feature>
<proteinExistence type="predicted"/>
<dbReference type="EMBL" id="FRFE01000018">
    <property type="protein sequence ID" value="SHO50392.1"/>
    <property type="molecule type" value="Genomic_DNA"/>
</dbReference>
<dbReference type="AlphaFoldDB" id="A0A1M7YCL4"/>
<evidence type="ECO:0000313" key="2">
    <source>
        <dbReference type="EMBL" id="SHO50392.1"/>
    </source>
</evidence>
<sequence>MKKSFHTVSCIVSCLLILCSGGLPCTVQAETQLPVALSAADVLSEELLKGNNYTIVDPVRNDGLINTYSLSTSYGPIMVESTAQLMMRLGELKAMQAMEEVDRKGIFGDAVIKGVKAPVQTVVELVQEPVETSKNIVKGAGRFFSNIGASIVSDDPSQDNALKVALGYDVAKRQFAFEFGIDPYTSYEPVVKELGEIARAATAGGLTPKAVLVMVDTDLAMGLRISGTAKGLKELVRDKSPAELSKINQQKLQKMGVAANQIDAFMSNYNFNPQEKTLLVGELDTMKGVNDREIFLTVASSATERTVAVYYRIVAQMMAGYHANIAPVERIVAIDGTLHILTTGGTVALIAPVDYVFRTAKLEKKIDKLNEGIAALEVKGGKEVWISGKIDGEALSMLTERGWIVKENCSEVLIK</sequence>
<name>A0A1M7YCL4_9BACT</name>
<dbReference type="RefSeq" id="WP_143170749.1">
    <property type="nucleotide sequence ID" value="NZ_FRFE01000018.1"/>
</dbReference>
<accession>A0A1M7YCL4</accession>
<feature type="signal peptide" evidence="1">
    <location>
        <begin position="1"/>
        <end position="29"/>
    </location>
</feature>
<evidence type="ECO:0008006" key="4">
    <source>
        <dbReference type="Google" id="ProtNLM"/>
    </source>
</evidence>